<dbReference type="RefSeq" id="WP_203886017.1">
    <property type="nucleotide sequence ID" value="NZ_BAABHH010000023.1"/>
</dbReference>
<gene>
    <name evidence="2" type="ORF">Pka01_58130</name>
</gene>
<accession>A0A8J3PXG9</accession>
<dbReference type="AlphaFoldDB" id="A0A8J3PXG9"/>
<organism evidence="2 3">
    <name type="scientific">Planotetraspora kaengkrachanensis</name>
    <dbReference type="NCBI Taxonomy" id="575193"/>
    <lineage>
        <taxon>Bacteria</taxon>
        <taxon>Bacillati</taxon>
        <taxon>Actinomycetota</taxon>
        <taxon>Actinomycetes</taxon>
        <taxon>Streptosporangiales</taxon>
        <taxon>Streptosporangiaceae</taxon>
        <taxon>Planotetraspora</taxon>
    </lineage>
</organism>
<feature type="compositionally biased region" description="Pro residues" evidence="1">
    <location>
        <begin position="344"/>
        <end position="372"/>
    </location>
</feature>
<protein>
    <submittedName>
        <fullName evidence="2">Uncharacterized protein</fullName>
    </submittedName>
</protein>
<comment type="caution">
    <text evidence="2">The sequence shown here is derived from an EMBL/GenBank/DDBJ whole genome shotgun (WGS) entry which is preliminary data.</text>
</comment>
<keyword evidence="3" id="KW-1185">Reference proteome</keyword>
<name>A0A8J3PXG9_9ACTN</name>
<evidence type="ECO:0000313" key="2">
    <source>
        <dbReference type="EMBL" id="GIG82686.1"/>
    </source>
</evidence>
<dbReference type="Proteomes" id="UP000630097">
    <property type="component" value="Unassembled WGS sequence"/>
</dbReference>
<proteinExistence type="predicted"/>
<dbReference type="EMBL" id="BONV01000032">
    <property type="protein sequence ID" value="GIG82686.1"/>
    <property type="molecule type" value="Genomic_DNA"/>
</dbReference>
<evidence type="ECO:0000256" key="1">
    <source>
        <dbReference type="SAM" id="MobiDB-lite"/>
    </source>
</evidence>
<sequence length="483" mass="50700">MNVTCAVCGQVNAEGTQFCVNPACGAYLPWDRTAGHRPPPQEPQPQRQDPHSPPPETGPRTARHERVEPEQGSGARIELADTALAVDPGQIAETQATVHNTGTRVERFLVRVSGPAAPWASVEPADLTVYPGRPAVCTVRFAPTRHASASAGTWSFGVLADSQVTAGLQASVVGAVHLGDFRSLSLMLEPGAARGGSRTTQTLLIDNQGNVPERLRLTASDTDGLLRFELPAEATVEPGRSSVPFQVHARQEWFGRPQRVRFHVVATPEEGRPVGADGVRIVRPRLGVLPLVLAGTLVAVLAGGVALNLGSSTDSADSGSGPIGVAGSPSQEAVSPAPGVTMRPPEPPSPSPSASPAPSPSPSPRVVSPAPPPVDPASKLLVEYRRSGGFAGFADRITVFGDGRATVTRVTTNVDTTLTPDELAALNEKLEVLELGEPAAEPGGADHITYELLVNGRRSVRYDALPSDWQAVTDILDQVIERQ</sequence>
<feature type="region of interest" description="Disordered" evidence="1">
    <location>
        <begin position="32"/>
        <end position="74"/>
    </location>
</feature>
<feature type="region of interest" description="Disordered" evidence="1">
    <location>
        <begin position="312"/>
        <end position="372"/>
    </location>
</feature>
<reference evidence="2 3" key="1">
    <citation type="submission" date="2021-01" db="EMBL/GenBank/DDBJ databases">
        <title>Whole genome shotgun sequence of Planotetraspora kaengkrachanensis NBRC 104272.</title>
        <authorList>
            <person name="Komaki H."/>
            <person name="Tamura T."/>
        </authorList>
    </citation>
    <scope>NUCLEOTIDE SEQUENCE [LARGE SCALE GENOMIC DNA]</scope>
    <source>
        <strain evidence="2 3">NBRC 104272</strain>
    </source>
</reference>
<evidence type="ECO:0000313" key="3">
    <source>
        <dbReference type="Proteomes" id="UP000630097"/>
    </source>
</evidence>